<comment type="caution">
    <text evidence="4">The sequence shown here is derived from an EMBL/GenBank/DDBJ whole genome shotgun (WGS) entry which is preliminary data.</text>
</comment>
<dbReference type="SMART" id="SM00062">
    <property type="entry name" value="PBPb"/>
    <property type="match status" value="1"/>
</dbReference>
<dbReference type="RefSeq" id="WP_261616133.1">
    <property type="nucleotide sequence ID" value="NZ_JALIDZ010000005.1"/>
</dbReference>
<keyword evidence="1 2" id="KW-0732">Signal</keyword>
<evidence type="ECO:0000313" key="4">
    <source>
        <dbReference type="EMBL" id="MCT8972549.1"/>
    </source>
</evidence>
<dbReference type="EMBL" id="JALIDZ010000005">
    <property type="protein sequence ID" value="MCT8972549.1"/>
    <property type="molecule type" value="Genomic_DNA"/>
</dbReference>
<dbReference type="PANTHER" id="PTHR35936">
    <property type="entry name" value="MEMBRANE-BOUND LYTIC MUREIN TRANSGLYCOSYLASE F"/>
    <property type="match status" value="1"/>
</dbReference>
<feature type="domain" description="Solute-binding protein family 3/N-terminal" evidence="3">
    <location>
        <begin position="39"/>
        <end position="268"/>
    </location>
</feature>
<evidence type="ECO:0000259" key="3">
    <source>
        <dbReference type="SMART" id="SM00062"/>
    </source>
</evidence>
<dbReference type="SUPFAM" id="SSF53850">
    <property type="entry name" value="Periplasmic binding protein-like II"/>
    <property type="match status" value="1"/>
</dbReference>
<dbReference type="Gene3D" id="3.40.190.10">
    <property type="entry name" value="Periplasmic binding protein-like II"/>
    <property type="match status" value="2"/>
</dbReference>
<keyword evidence="5" id="KW-1185">Reference proteome</keyword>
<feature type="chain" id="PRO_5043969490" evidence="2">
    <location>
        <begin position="22"/>
        <end position="277"/>
    </location>
</feature>
<protein>
    <submittedName>
        <fullName evidence="4">Transporter substrate-binding domain-containing protein</fullName>
    </submittedName>
</protein>
<evidence type="ECO:0000256" key="2">
    <source>
        <dbReference type="SAM" id="SignalP"/>
    </source>
</evidence>
<name>A0AAW5QYB6_9HYPH</name>
<dbReference type="Proteomes" id="UP001320898">
    <property type="component" value="Unassembled WGS sequence"/>
</dbReference>
<gene>
    <name evidence="4" type="ORF">MUB46_11835</name>
</gene>
<organism evidence="4 5">
    <name type="scientific">Microbaculum marinisediminis</name>
    <dbReference type="NCBI Taxonomy" id="2931392"/>
    <lineage>
        <taxon>Bacteria</taxon>
        <taxon>Pseudomonadati</taxon>
        <taxon>Pseudomonadota</taxon>
        <taxon>Alphaproteobacteria</taxon>
        <taxon>Hyphomicrobiales</taxon>
        <taxon>Tepidamorphaceae</taxon>
        <taxon>Microbaculum</taxon>
    </lineage>
</organism>
<accession>A0AAW5QYB6</accession>
<feature type="signal peptide" evidence="2">
    <location>
        <begin position="1"/>
        <end position="21"/>
    </location>
</feature>
<dbReference type="PANTHER" id="PTHR35936:SF19">
    <property type="entry name" value="AMINO-ACID-BINDING PROTEIN YXEM-RELATED"/>
    <property type="match status" value="1"/>
</dbReference>
<evidence type="ECO:0000256" key="1">
    <source>
        <dbReference type="ARBA" id="ARBA00022729"/>
    </source>
</evidence>
<proteinExistence type="predicted"/>
<sequence>MRRNGLNILTGLVALSAFAMAAPAETKAETAPSFVSGGKLLVCLDPTFPPMEYMENADARQPIGFDVDVITALAETWKVEPQIVTLDFSGLLPALDAKRCDMMISGATLKPERLESFNGVPYLKTGSVVVGRSDADGTYSSYEDFSGKTLSYQSGSIYEKIVADVNAALKKAGKPEIDVQAYPKGTDVVQQVLLGRVAGGITLDSEFAFRDLQKPGELKVIFSDPNKEQYAAYFRKEPASDQAAVEAAVAELVSSGRLKAIAEKWRIPADALDGIGQ</sequence>
<evidence type="ECO:0000313" key="5">
    <source>
        <dbReference type="Proteomes" id="UP001320898"/>
    </source>
</evidence>
<reference evidence="4 5" key="1">
    <citation type="submission" date="2022-04" db="EMBL/GenBank/DDBJ databases">
        <authorList>
            <person name="Ye Y.-Q."/>
            <person name="Du Z.-J."/>
        </authorList>
    </citation>
    <scope>NUCLEOTIDE SEQUENCE [LARGE SCALE GENOMIC DNA]</scope>
    <source>
        <strain evidence="4 5">A6E488</strain>
    </source>
</reference>
<dbReference type="AlphaFoldDB" id="A0AAW5QYB6"/>
<dbReference type="Pfam" id="PF00497">
    <property type="entry name" value="SBP_bac_3"/>
    <property type="match status" value="1"/>
</dbReference>
<dbReference type="InterPro" id="IPR001638">
    <property type="entry name" value="Solute-binding_3/MltF_N"/>
</dbReference>